<keyword evidence="1" id="KW-0732">Signal</keyword>
<name>A0ABW6S915_9NOCA</name>
<keyword evidence="3" id="KW-1185">Reference proteome</keyword>
<dbReference type="Proteomes" id="UP001601992">
    <property type="component" value="Unassembled WGS sequence"/>
</dbReference>
<protein>
    <submittedName>
        <fullName evidence="2">Uncharacterized protein</fullName>
    </submittedName>
</protein>
<comment type="caution">
    <text evidence="2">The sequence shown here is derived from an EMBL/GenBank/DDBJ whole genome shotgun (WGS) entry which is preliminary data.</text>
</comment>
<reference evidence="2 3" key="1">
    <citation type="submission" date="2024-10" db="EMBL/GenBank/DDBJ databases">
        <title>The Natural Products Discovery Center: Release of the First 8490 Sequenced Strains for Exploring Actinobacteria Biosynthetic Diversity.</title>
        <authorList>
            <person name="Kalkreuter E."/>
            <person name="Kautsar S.A."/>
            <person name="Yang D."/>
            <person name="Bader C.D."/>
            <person name="Teijaro C.N."/>
            <person name="Fluegel L."/>
            <person name="Davis C.M."/>
            <person name="Simpson J.R."/>
            <person name="Lauterbach L."/>
            <person name="Steele A.D."/>
            <person name="Gui C."/>
            <person name="Meng S."/>
            <person name="Li G."/>
            <person name="Viehrig K."/>
            <person name="Ye F."/>
            <person name="Su P."/>
            <person name="Kiefer A.F."/>
            <person name="Nichols A."/>
            <person name="Cepeda A.J."/>
            <person name="Yan W."/>
            <person name="Fan B."/>
            <person name="Jiang Y."/>
            <person name="Adhikari A."/>
            <person name="Zheng C.-J."/>
            <person name="Schuster L."/>
            <person name="Cowan T.M."/>
            <person name="Smanski M.J."/>
            <person name="Chevrette M.G."/>
            <person name="De Carvalho L.P.S."/>
            <person name="Shen B."/>
        </authorList>
    </citation>
    <scope>NUCLEOTIDE SEQUENCE [LARGE SCALE GENOMIC DNA]</scope>
    <source>
        <strain evidence="2 3">NPDC002593</strain>
    </source>
</reference>
<feature type="signal peptide" evidence="1">
    <location>
        <begin position="1"/>
        <end position="21"/>
    </location>
</feature>
<proteinExistence type="predicted"/>
<evidence type="ECO:0000256" key="1">
    <source>
        <dbReference type="SAM" id="SignalP"/>
    </source>
</evidence>
<sequence length="128" mass="13151">MRTLIIGATLTALMGTALTCAATAASAGALVAQPDQGRIGISLSHAETAALADGPVPALVTKVVPLNRMGAGLHPGSRIQRDQHGGVHASLREVLLESAAHPDGNVVVFLDAPGTHGPRVLDIYEHWN</sequence>
<organism evidence="2 3">
    <name type="scientific">Nocardia jiangxiensis</name>
    <dbReference type="NCBI Taxonomy" id="282685"/>
    <lineage>
        <taxon>Bacteria</taxon>
        <taxon>Bacillati</taxon>
        <taxon>Actinomycetota</taxon>
        <taxon>Actinomycetes</taxon>
        <taxon>Mycobacteriales</taxon>
        <taxon>Nocardiaceae</taxon>
        <taxon>Nocardia</taxon>
    </lineage>
</organism>
<evidence type="ECO:0000313" key="2">
    <source>
        <dbReference type="EMBL" id="MFF3571699.1"/>
    </source>
</evidence>
<feature type="chain" id="PRO_5045262380" evidence="1">
    <location>
        <begin position="22"/>
        <end position="128"/>
    </location>
</feature>
<accession>A0ABW6S915</accession>
<dbReference type="RefSeq" id="WP_040828168.1">
    <property type="nucleotide sequence ID" value="NZ_JBIAQY010000011.1"/>
</dbReference>
<evidence type="ECO:0000313" key="3">
    <source>
        <dbReference type="Proteomes" id="UP001601992"/>
    </source>
</evidence>
<gene>
    <name evidence="2" type="ORF">ACFYXQ_28370</name>
</gene>
<dbReference type="EMBL" id="JBIAQY010000011">
    <property type="protein sequence ID" value="MFF3571699.1"/>
    <property type="molecule type" value="Genomic_DNA"/>
</dbReference>